<dbReference type="KEGG" id="nba:CUN60_12225"/>
<reference evidence="2" key="1">
    <citation type="submission" date="2017-11" db="EMBL/GenBank/DDBJ databases">
        <authorList>
            <person name="Chan K.G."/>
            <person name="Lee L.S."/>
        </authorList>
    </citation>
    <scope>NUCLEOTIDE SEQUENCE [LARGE SCALE GENOMIC DNA]</scope>
    <source>
        <strain evidence="2">DSM 100970</strain>
    </source>
</reference>
<protein>
    <recommendedName>
        <fullName evidence="3">Glycosyl hydrolase family 32 N-terminal domain-containing protein</fullName>
    </recommendedName>
</protein>
<dbReference type="EMBL" id="CP024847">
    <property type="protein sequence ID" value="AUR53025.1"/>
    <property type="molecule type" value="Genomic_DNA"/>
</dbReference>
<dbReference type="Gene3D" id="2.115.10.20">
    <property type="entry name" value="Glycosyl hydrolase domain, family 43"/>
    <property type="match status" value="1"/>
</dbReference>
<evidence type="ECO:0000313" key="2">
    <source>
        <dbReference type="Proteomes" id="UP000236655"/>
    </source>
</evidence>
<dbReference type="AlphaFoldDB" id="A0A2I7N9V2"/>
<dbReference type="Proteomes" id="UP000236655">
    <property type="component" value="Chromosome"/>
</dbReference>
<dbReference type="OrthoDB" id="9801455at2"/>
<evidence type="ECO:0008006" key="3">
    <source>
        <dbReference type="Google" id="ProtNLM"/>
    </source>
</evidence>
<sequence length="308" mass="35172">MQLNWNKIGLIFDPNLSKKSDSLYSHAANPVAIKLGQDLYRVFYSMRDAEGKSNISYFDLNVHNLALINTHEPKLVLLHGTKGSIDESGVGLGCAINYKEVTKIFYMAWQTPSGHWRGDIAFADLLPSYDRFYRPHDNLVLGIDSEDPISLSYPWIIFEDGIYHMWYGSTITWDYGNGEMLHVIKYAQSADLKTWTKYGCCIPPTINIAQAFSRPSVIKLNKTYHMWYSYRGNKDKYKIGYAHSINGKEWVVFHDKMNVISPSATGWDSEMVCYPCVFIDDNKLYMLYNGNNYGKTGIGLAIADICEK</sequence>
<dbReference type="SUPFAM" id="SSF75005">
    <property type="entry name" value="Arabinanase/levansucrase/invertase"/>
    <property type="match status" value="1"/>
</dbReference>
<gene>
    <name evidence="1" type="ORF">CUN60_12225</name>
</gene>
<dbReference type="PANTHER" id="PTHR35279">
    <property type="match status" value="1"/>
</dbReference>
<proteinExistence type="predicted"/>
<dbReference type="RefSeq" id="WP_102952311.1">
    <property type="nucleotide sequence ID" value="NZ_CP024847.1"/>
</dbReference>
<name>A0A2I7N9V2_9NEIS</name>
<accession>A0A2I7N9V2</accession>
<dbReference type="PANTHER" id="PTHR35279:SF1">
    <property type="entry name" value="ARABINANASE_LEVANSUCRASE_INVERTASE"/>
    <property type="match status" value="1"/>
</dbReference>
<keyword evidence="2" id="KW-1185">Reference proteome</keyword>
<organism evidence="1 2">
    <name type="scientific">Aquella oligotrophica</name>
    <dbReference type="NCBI Taxonomy" id="2067065"/>
    <lineage>
        <taxon>Bacteria</taxon>
        <taxon>Pseudomonadati</taxon>
        <taxon>Pseudomonadota</taxon>
        <taxon>Betaproteobacteria</taxon>
        <taxon>Neisseriales</taxon>
        <taxon>Neisseriaceae</taxon>
        <taxon>Aquella</taxon>
    </lineage>
</organism>
<dbReference type="InterPro" id="IPR023296">
    <property type="entry name" value="Glyco_hydro_beta-prop_sf"/>
</dbReference>
<evidence type="ECO:0000313" key="1">
    <source>
        <dbReference type="EMBL" id="AUR53025.1"/>
    </source>
</evidence>